<dbReference type="Pfam" id="PF12770">
    <property type="entry name" value="CHAT"/>
    <property type="match status" value="1"/>
</dbReference>
<dbReference type="CDD" id="cd00060">
    <property type="entry name" value="FHA"/>
    <property type="match status" value="1"/>
</dbReference>
<dbReference type="RefSeq" id="WP_137909265.1">
    <property type="nucleotide sequence ID" value="NZ_BJCF01000054.1"/>
</dbReference>
<evidence type="ECO:0000313" key="3">
    <source>
        <dbReference type="Proteomes" id="UP000299367"/>
    </source>
</evidence>
<protein>
    <submittedName>
        <fullName evidence="2">FHA domain-containing protein</fullName>
    </submittedName>
</protein>
<dbReference type="SUPFAM" id="SSF49879">
    <property type="entry name" value="SMAD/FHA domain"/>
    <property type="match status" value="1"/>
</dbReference>
<sequence>MSGLNLAIARLVNTGTDNFVIWVVKAPYPSGYVLRDCVFSAELNQVWQQWRQMFASKSPLDITHASTFPSVSLPLAEISAVEGQTKSPYSVRLMQSLGIKLWQWVFDGVILSSWERSRGMATGQKRQLRFRLEIRDPDLIALPWEIMQPQAGQRAISLTQDILFSRTSNEVEPLSHLRTDKALNILVVLGCDHKLQLDQEVSLLKNILLKDRPAGKTASEYAPCTMKTLIQPTRTELIQELETKAYNVLFYGGHGLPDPDGGLLFLATGDNINGIELAHVLTRTGVKLGVFNACWGARPAAINHQAIPASSLAEVLIRHGVPAVLGMRDEITDAESHSFIKAFAEALRRGKSIDEAVAAARQELLTLYKFNQPAWTLPVLYLHPDFDGELIKSVDEGITEIPDSRIYSPVKTACMRSLSPGGKTWLLGPGVTRIGRTRDNDIVIPEIYISRHHAKILCRNTLIENTLSTIYYLQDVSTYGTTWYLSPNGWQQILREEVPLTSGMQLMFGSAKGEIWEFIRE</sequence>
<comment type="caution">
    <text evidence="2">The sequence shown here is derived from an EMBL/GenBank/DDBJ whole genome shotgun (WGS) entry which is preliminary data.</text>
</comment>
<dbReference type="EMBL" id="BJCF01000054">
    <property type="protein sequence ID" value="GCL43827.1"/>
    <property type="molecule type" value="Genomic_DNA"/>
</dbReference>
<gene>
    <name evidence="2" type="ORF">NIES80_35460</name>
</gene>
<dbReference type="InterPro" id="IPR000253">
    <property type="entry name" value="FHA_dom"/>
</dbReference>
<dbReference type="Pfam" id="PF00498">
    <property type="entry name" value="FHA"/>
    <property type="match status" value="1"/>
</dbReference>
<dbReference type="InterPro" id="IPR024983">
    <property type="entry name" value="CHAT_dom"/>
</dbReference>
<dbReference type="Proteomes" id="UP000299367">
    <property type="component" value="Unassembled WGS sequence"/>
</dbReference>
<accession>A0A480AFM7</accession>
<proteinExistence type="predicted"/>
<evidence type="ECO:0000259" key="1">
    <source>
        <dbReference type="PROSITE" id="PS50006"/>
    </source>
</evidence>
<dbReference type="PROSITE" id="PS50006">
    <property type="entry name" value="FHA_DOMAIN"/>
    <property type="match status" value="1"/>
</dbReference>
<dbReference type="Gene3D" id="2.60.200.20">
    <property type="match status" value="1"/>
</dbReference>
<evidence type="ECO:0000313" key="2">
    <source>
        <dbReference type="EMBL" id="GCL43827.1"/>
    </source>
</evidence>
<dbReference type="OrthoDB" id="474997at2"/>
<feature type="domain" description="FHA" evidence="1">
    <location>
        <begin position="432"/>
        <end position="481"/>
    </location>
</feature>
<dbReference type="AlphaFoldDB" id="A0A480AFM7"/>
<organism evidence="2 3">
    <name type="scientific">Dolichospermum planctonicum</name>
    <dbReference type="NCBI Taxonomy" id="136072"/>
    <lineage>
        <taxon>Bacteria</taxon>
        <taxon>Bacillati</taxon>
        <taxon>Cyanobacteriota</taxon>
        <taxon>Cyanophyceae</taxon>
        <taxon>Nostocales</taxon>
        <taxon>Aphanizomenonaceae</taxon>
        <taxon>Dolichospermum</taxon>
    </lineage>
</organism>
<name>A0A480AFM7_9CYAN</name>
<dbReference type="InterPro" id="IPR008984">
    <property type="entry name" value="SMAD_FHA_dom_sf"/>
</dbReference>
<reference evidence="3" key="1">
    <citation type="submission" date="2019-02" db="EMBL/GenBank/DDBJ databases">
        <title>Draft genome sequence of Dolichospermum planctonicum NIES-80.</title>
        <authorList>
            <person name="Yamaguchi H."/>
            <person name="Suzuki S."/>
            <person name="Kawachi M."/>
        </authorList>
    </citation>
    <scope>NUCLEOTIDE SEQUENCE [LARGE SCALE GENOMIC DNA]</scope>
    <source>
        <strain evidence="3">NIES-80</strain>
    </source>
</reference>